<evidence type="ECO:0000313" key="2">
    <source>
        <dbReference type="EnsemblPlants" id="OMERI03G32830.1"/>
    </source>
</evidence>
<organism evidence="2">
    <name type="scientific">Oryza meridionalis</name>
    <dbReference type="NCBI Taxonomy" id="40149"/>
    <lineage>
        <taxon>Eukaryota</taxon>
        <taxon>Viridiplantae</taxon>
        <taxon>Streptophyta</taxon>
        <taxon>Embryophyta</taxon>
        <taxon>Tracheophyta</taxon>
        <taxon>Spermatophyta</taxon>
        <taxon>Magnoliopsida</taxon>
        <taxon>Liliopsida</taxon>
        <taxon>Poales</taxon>
        <taxon>Poaceae</taxon>
        <taxon>BOP clade</taxon>
        <taxon>Oryzoideae</taxon>
        <taxon>Oryzeae</taxon>
        <taxon>Oryzinae</taxon>
        <taxon>Oryza</taxon>
    </lineage>
</organism>
<feature type="region of interest" description="Disordered" evidence="1">
    <location>
        <begin position="63"/>
        <end position="84"/>
    </location>
</feature>
<feature type="region of interest" description="Disordered" evidence="1">
    <location>
        <begin position="1"/>
        <end position="22"/>
    </location>
</feature>
<reference evidence="2" key="2">
    <citation type="submission" date="2018-05" db="EMBL/GenBank/DDBJ databases">
        <title>OmerRS3 (Oryza meridionalis Reference Sequence Version 3).</title>
        <authorList>
            <person name="Zhang J."/>
            <person name="Kudrna D."/>
            <person name="Lee S."/>
            <person name="Talag J."/>
            <person name="Welchert J."/>
            <person name="Wing R.A."/>
        </authorList>
    </citation>
    <scope>NUCLEOTIDE SEQUENCE [LARGE SCALE GENOMIC DNA]</scope>
    <source>
        <strain evidence="2">cv. OR44</strain>
    </source>
</reference>
<dbReference type="EnsemblPlants" id="OMERI03G32830.1">
    <property type="protein sequence ID" value="OMERI03G32830.1"/>
    <property type="gene ID" value="OMERI03G32830"/>
</dbReference>
<accession>A0A0E0D7H0</accession>
<dbReference type="HOGENOM" id="CLU_1858435_0_0_1"/>
<name>A0A0E0D7H0_9ORYZ</name>
<keyword evidence="3" id="KW-1185">Reference proteome</keyword>
<proteinExistence type="predicted"/>
<dbReference type="AlphaFoldDB" id="A0A0E0D7H0"/>
<sequence>MPTRNGVVSAKPATSDRSEAEPRSVRLLVHEMWWTTPYGVGMEIGRRLPKTMTPLAPSFHGFGWDDTRRREASPSTGGRGDDTAGRFQWIREYSGKERWGKKAWAPLMSGIATLFEMLTPMFNEAETSGVVNVTSLLN</sequence>
<dbReference type="Proteomes" id="UP000008021">
    <property type="component" value="Chromosome 3"/>
</dbReference>
<protein>
    <submittedName>
        <fullName evidence="2">Uncharacterized protein</fullName>
    </submittedName>
</protein>
<evidence type="ECO:0000256" key="1">
    <source>
        <dbReference type="SAM" id="MobiDB-lite"/>
    </source>
</evidence>
<reference evidence="2" key="1">
    <citation type="submission" date="2015-04" db="UniProtKB">
        <authorList>
            <consortium name="EnsemblPlants"/>
        </authorList>
    </citation>
    <scope>IDENTIFICATION</scope>
</reference>
<evidence type="ECO:0000313" key="3">
    <source>
        <dbReference type="Proteomes" id="UP000008021"/>
    </source>
</evidence>
<feature type="compositionally biased region" description="Basic and acidic residues" evidence="1">
    <location>
        <begin position="63"/>
        <end position="72"/>
    </location>
</feature>
<dbReference type="Gramene" id="OMERI03G32830.1">
    <property type="protein sequence ID" value="OMERI03G32830.1"/>
    <property type="gene ID" value="OMERI03G32830"/>
</dbReference>